<sequence>MPPMKHQHRRRARSSFHPSPLFWDELPELWLTKSSLKEGNRRNKPLSSDQISVSSPSTFAPNFLRNCSTACVEEIEEIARCGGPDLSDIRDYPAPADFSQHSMDPTNANSEHRTTTSTEPKTGSTTVYDAHFEQHLIDHGVFLPFHTYLDGTQPSKPGNFDEIQQRLRAPRPSPALSEDILEKRYNEFVQLDNDSVDEQVVILDILPILKGKRKANSLTGGNHPFNNLAPLTDDSIPPAKPGLYHGARPNQLNPAIQEQLSDHIVPSKEAKRPVVPNFFVEAKGHLGSLDVAIRQACYDGAIGARAMHSIQQFSEKGESRYDNKAYTIMCTYHRGNLGIYATHPMKSKNNDRHTDYVMTRLRNIAVTDTTESYQQGLNAYRNARDLADEFRDGIIQQANERYAAGQVYTGISDGSEETT</sequence>
<evidence type="ECO:0000313" key="2">
    <source>
        <dbReference type="EMBL" id="OJJ75193.1"/>
    </source>
</evidence>
<dbReference type="OrthoDB" id="4503105at2759"/>
<dbReference type="EMBL" id="KV878681">
    <property type="protein sequence ID" value="OJJ75193.1"/>
    <property type="molecule type" value="Genomic_DNA"/>
</dbReference>
<dbReference type="VEuPathDB" id="FungiDB:ASPBRDRAFT_28148"/>
<evidence type="ECO:0000256" key="1">
    <source>
        <dbReference type="SAM" id="MobiDB-lite"/>
    </source>
</evidence>
<accession>A0A1L9UTW3</accession>
<dbReference type="Proteomes" id="UP000184499">
    <property type="component" value="Unassembled WGS sequence"/>
</dbReference>
<keyword evidence="3" id="KW-1185">Reference proteome</keyword>
<reference evidence="3" key="1">
    <citation type="journal article" date="2017" name="Genome Biol.">
        <title>Comparative genomics reveals high biological diversity and specific adaptations in the industrially and medically important fungal genus Aspergillus.</title>
        <authorList>
            <person name="de Vries R.P."/>
            <person name="Riley R."/>
            <person name="Wiebenga A."/>
            <person name="Aguilar-Osorio G."/>
            <person name="Amillis S."/>
            <person name="Uchima C.A."/>
            <person name="Anderluh G."/>
            <person name="Asadollahi M."/>
            <person name="Askin M."/>
            <person name="Barry K."/>
            <person name="Battaglia E."/>
            <person name="Bayram O."/>
            <person name="Benocci T."/>
            <person name="Braus-Stromeyer S.A."/>
            <person name="Caldana C."/>
            <person name="Canovas D."/>
            <person name="Cerqueira G.C."/>
            <person name="Chen F."/>
            <person name="Chen W."/>
            <person name="Choi C."/>
            <person name="Clum A."/>
            <person name="Dos Santos R.A."/>
            <person name="Damasio A.R."/>
            <person name="Diallinas G."/>
            <person name="Emri T."/>
            <person name="Fekete E."/>
            <person name="Flipphi M."/>
            <person name="Freyberg S."/>
            <person name="Gallo A."/>
            <person name="Gournas C."/>
            <person name="Habgood R."/>
            <person name="Hainaut M."/>
            <person name="Harispe M.L."/>
            <person name="Henrissat B."/>
            <person name="Hilden K.S."/>
            <person name="Hope R."/>
            <person name="Hossain A."/>
            <person name="Karabika E."/>
            <person name="Karaffa L."/>
            <person name="Karanyi Z."/>
            <person name="Krasevec N."/>
            <person name="Kuo A."/>
            <person name="Kusch H."/>
            <person name="LaButti K."/>
            <person name="Lagendijk E.L."/>
            <person name="Lapidus A."/>
            <person name="Levasseur A."/>
            <person name="Lindquist E."/>
            <person name="Lipzen A."/>
            <person name="Logrieco A.F."/>
            <person name="MacCabe A."/>
            <person name="Maekelae M.R."/>
            <person name="Malavazi I."/>
            <person name="Melin P."/>
            <person name="Meyer V."/>
            <person name="Mielnichuk N."/>
            <person name="Miskei M."/>
            <person name="Molnar A.P."/>
            <person name="Mule G."/>
            <person name="Ngan C.Y."/>
            <person name="Orejas M."/>
            <person name="Orosz E."/>
            <person name="Ouedraogo J.P."/>
            <person name="Overkamp K.M."/>
            <person name="Park H.-S."/>
            <person name="Perrone G."/>
            <person name="Piumi F."/>
            <person name="Punt P.J."/>
            <person name="Ram A.F."/>
            <person name="Ramon A."/>
            <person name="Rauscher S."/>
            <person name="Record E."/>
            <person name="Riano-Pachon D.M."/>
            <person name="Robert V."/>
            <person name="Roehrig J."/>
            <person name="Ruller R."/>
            <person name="Salamov A."/>
            <person name="Salih N.S."/>
            <person name="Samson R.A."/>
            <person name="Sandor E."/>
            <person name="Sanguinetti M."/>
            <person name="Schuetze T."/>
            <person name="Sepcic K."/>
            <person name="Shelest E."/>
            <person name="Sherlock G."/>
            <person name="Sophianopoulou V."/>
            <person name="Squina F.M."/>
            <person name="Sun H."/>
            <person name="Susca A."/>
            <person name="Todd R.B."/>
            <person name="Tsang A."/>
            <person name="Unkles S.E."/>
            <person name="van de Wiele N."/>
            <person name="van Rossen-Uffink D."/>
            <person name="Oliveira J.V."/>
            <person name="Vesth T.C."/>
            <person name="Visser J."/>
            <person name="Yu J.-H."/>
            <person name="Zhou M."/>
            <person name="Andersen M.R."/>
            <person name="Archer D.B."/>
            <person name="Baker S.E."/>
            <person name="Benoit I."/>
            <person name="Brakhage A.A."/>
            <person name="Braus G.H."/>
            <person name="Fischer R."/>
            <person name="Frisvad J.C."/>
            <person name="Goldman G.H."/>
            <person name="Houbraken J."/>
            <person name="Oakley B."/>
            <person name="Pocsi I."/>
            <person name="Scazzocchio C."/>
            <person name="Seiboth B."/>
            <person name="vanKuyk P.A."/>
            <person name="Wortman J."/>
            <person name="Dyer P.S."/>
            <person name="Grigoriev I.V."/>
        </authorList>
    </citation>
    <scope>NUCLEOTIDE SEQUENCE [LARGE SCALE GENOMIC DNA]</scope>
    <source>
        <strain evidence="3">CBS 101740 / IMI 381727 / IBT 21946</strain>
    </source>
</reference>
<feature type="region of interest" description="Disordered" evidence="1">
    <location>
        <begin position="91"/>
        <end position="124"/>
    </location>
</feature>
<organism evidence="2 3">
    <name type="scientific">Aspergillus brasiliensis (strain CBS 101740 / IMI 381727 / IBT 21946)</name>
    <dbReference type="NCBI Taxonomy" id="767769"/>
    <lineage>
        <taxon>Eukaryota</taxon>
        <taxon>Fungi</taxon>
        <taxon>Dikarya</taxon>
        <taxon>Ascomycota</taxon>
        <taxon>Pezizomycotina</taxon>
        <taxon>Eurotiomycetes</taxon>
        <taxon>Eurotiomycetidae</taxon>
        <taxon>Eurotiales</taxon>
        <taxon>Aspergillaceae</taxon>
        <taxon>Aspergillus</taxon>
        <taxon>Aspergillus subgen. Circumdati</taxon>
    </lineage>
</organism>
<gene>
    <name evidence="2" type="ORF">ASPBRDRAFT_28148</name>
</gene>
<dbReference type="AlphaFoldDB" id="A0A1L9UTW3"/>
<dbReference type="GeneID" id="93574965"/>
<dbReference type="STRING" id="767769.A0A1L9UTW3"/>
<feature type="compositionally biased region" description="Low complexity" evidence="1">
    <location>
        <begin position="115"/>
        <end position="124"/>
    </location>
</feature>
<feature type="compositionally biased region" description="Polar residues" evidence="1">
    <location>
        <begin position="99"/>
        <end position="109"/>
    </location>
</feature>
<protein>
    <submittedName>
        <fullName evidence="2">Uncharacterized protein</fullName>
    </submittedName>
</protein>
<dbReference type="OMA" id="EGKHRAR"/>
<name>A0A1L9UTW3_ASPBC</name>
<dbReference type="RefSeq" id="XP_067482441.1">
    <property type="nucleotide sequence ID" value="XM_067622477.1"/>
</dbReference>
<evidence type="ECO:0000313" key="3">
    <source>
        <dbReference type="Proteomes" id="UP000184499"/>
    </source>
</evidence>
<proteinExistence type="predicted"/>